<dbReference type="InParanoid" id="A0A067QG01"/>
<protein>
    <submittedName>
        <fullName evidence="2">Uncharacterized protein</fullName>
    </submittedName>
</protein>
<evidence type="ECO:0000256" key="1">
    <source>
        <dbReference type="SAM" id="MobiDB-lite"/>
    </source>
</evidence>
<proteinExistence type="predicted"/>
<feature type="region of interest" description="Disordered" evidence="1">
    <location>
        <begin position="382"/>
        <end position="412"/>
    </location>
</feature>
<evidence type="ECO:0000313" key="3">
    <source>
        <dbReference type="Proteomes" id="UP000027135"/>
    </source>
</evidence>
<reference evidence="2 3" key="1">
    <citation type="journal article" date="2014" name="Nat. Commun.">
        <title>Molecular traces of alternative social organization in a termite genome.</title>
        <authorList>
            <person name="Terrapon N."/>
            <person name="Li C."/>
            <person name="Robertson H.M."/>
            <person name="Ji L."/>
            <person name="Meng X."/>
            <person name="Booth W."/>
            <person name="Chen Z."/>
            <person name="Childers C.P."/>
            <person name="Glastad K.M."/>
            <person name="Gokhale K."/>
            <person name="Gowin J."/>
            <person name="Gronenberg W."/>
            <person name="Hermansen R.A."/>
            <person name="Hu H."/>
            <person name="Hunt B.G."/>
            <person name="Huylmans A.K."/>
            <person name="Khalil S.M."/>
            <person name="Mitchell R.D."/>
            <person name="Munoz-Torres M.C."/>
            <person name="Mustard J.A."/>
            <person name="Pan H."/>
            <person name="Reese J.T."/>
            <person name="Scharf M.E."/>
            <person name="Sun F."/>
            <person name="Vogel H."/>
            <person name="Xiao J."/>
            <person name="Yang W."/>
            <person name="Yang Z."/>
            <person name="Yang Z."/>
            <person name="Zhou J."/>
            <person name="Zhu J."/>
            <person name="Brent C.S."/>
            <person name="Elsik C.G."/>
            <person name="Goodisman M.A."/>
            <person name="Liberles D.A."/>
            <person name="Roe R.M."/>
            <person name="Vargo E.L."/>
            <person name="Vilcinskas A."/>
            <person name="Wang J."/>
            <person name="Bornberg-Bauer E."/>
            <person name="Korb J."/>
            <person name="Zhang G."/>
            <person name="Liebig J."/>
        </authorList>
    </citation>
    <scope>NUCLEOTIDE SEQUENCE [LARGE SCALE GENOMIC DNA]</scope>
    <source>
        <tissue evidence="2">Whole organism</tissue>
    </source>
</reference>
<dbReference type="AlphaFoldDB" id="A0A067QG01"/>
<keyword evidence="3" id="KW-1185">Reference proteome</keyword>
<feature type="region of interest" description="Disordered" evidence="1">
    <location>
        <begin position="1"/>
        <end position="23"/>
    </location>
</feature>
<sequence length="563" mass="62026">MSQNLNPARLEHHHTHSLDLTESLERTDVHRQYRQQFLEKRAKFNHTQALPPTPKAVKDLFSDDATTLCSTTSTSSTSLDDENALPHKHEKSRSGTPISELIQRFTSELLNHEISSLEPQSQSSVKQSLEFKSNDNTQVSCKLTACSHSQSPTISSSAFKENTTRCDTVKQTGLSVPLKSVNLVKLTDTSFQHGVALRRPSDFYRLESHDIKSTEPLSEQSLMKDTDTAASFQMLPSLNIDSVVLGTIEHTPEVARTTHVTTAIPFRPPNWVKFPKTSTDETDATPSSSSVNVTESSTESSVVQPHLIRPPSLQSYVARPNLTRASSIQSNLMTEGSTSSEAPTSSLLLSKNLGTIEHTPEVARTAHVTTAIPFRPPNWVKFPKTSTDETDATPSSSSVNVTESSTESSVVQPHLIRPPSFQFYVAQPNLTRASSFQSYLMTEGSTSSEAPASSLLLLNNQELSMSDMKKEQNSSSERIMKQSIPPNKALNIILSSCKPSTSSVNLISNRKSPNADELSNSHFRSSVKFVRRSSTSALSSFPRRSQMPTIPVKLLVRKFSENN</sequence>
<feature type="region of interest" description="Disordered" evidence="1">
    <location>
        <begin position="70"/>
        <end position="98"/>
    </location>
</feature>
<accession>A0A067QG01</accession>
<feature type="region of interest" description="Disordered" evidence="1">
    <location>
        <begin position="271"/>
        <end position="307"/>
    </location>
</feature>
<feature type="compositionally biased region" description="Low complexity" evidence="1">
    <location>
        <begin position="287"/>
        <end position="303"/>
    </location>
</feature>
<organism evidence="2 3">
    <name type="scientific">Zootermopsis nevadensis</name>
    <name type="common">Dampwood termite</name>
    <dbReference type="NCBI Taxonomy" id="136037"/>
    <lineage>
        <taxon>Eukaryota</taxon>
        <taxon>Metazoa</taxon>
        <taxon>Ecdysozoa</taxon>
        <taxon>Arthropoda</taxon>
        <taxon>Hexapoda</taxon>
        <taxon>Insecta</taxon>
        <taxon>Pterygota</taxon>
        <taxon>Neoptera</taxon>
        <taxon>Polyneoptera</taxon>
        <taxon>Dictyoptera</taxon>
        <taxon>Blattodea</taxon>
        <taxon>Blattoidea</taxon>
        <taxon>Termitoidae</taxon>
        <taxon>Termopsidae</taxon>
        <taxon>Zootermopsis</taxon>
    </lineage>
</organism>
<feature type="compositionally biased region" description="Low complexity" evidence="1">
    <location>
        <begin position="395"/>
        <end position="411"/>
    </location>
</feature>
<gene>
    <name evidence="2" type="ORF">L798_03569</name>
</gene>
<evidence type="ECO:0000313" key="2">
    <source>
        <dbReference type="EMBL" id="KDR06595.1"/>
    </source>
</evidence>
<name>A0A067QG01_ZOONE</name>
<dbReference type="Proteomes" id="UP000027135">
    <property type="component" value="Unassembled WGS sequence"/>
</dbReference>
<dbReference type="EMBL" id="KK853575">
    <property type="protein sequence ID" value="KDR06595.1"/>
    <property type="molecule type" value="Genomic_DNA"/>
</dbReference>